<evidence type="ECO:0008006" key="3">
    <source>
        <dbReference type="Google" id="ProtNLM"/>
    </source>
</evidence>
<evidence type="ECO:0000313" key="2">
    <source>
        <dbReference type="Proteomes" id="UP000032740"/>
    </source>
</evidence>
<dbReference type="RefSeq" id="WP_026657304.1">
    <property type="nucleotide sequence ID" value="NC_022538.1"/>
</dbReference>
<reference evidence="1 2" key="1">
    <citation type="journal article" date="2013" name="J. Mol. Microbiol. Biotechnol.">
        <title>Analysis of the Complete Genomes of Acholeplasma brassicae , A. palmae and A. laidlawii and Their Comparison to the Obligate Parasites from ' Candidatus Phytoplasma'.</title>
        <authorList>
            <person name="Kube M."/>
            <person name="Siewert C."/>
            <person name="Migdoll A.M."/>
            <person name="Duduk B."/>
            <person name="Holz S."/>
            <person name="Rabus R."/>
            <person name="Seemuller E."/>
            <person name="Mitrovic J."/>
            <person name="Muller I."/>
            <person name="Buttner C."/>
            <person name="Reinhardt R."/>
        </authorList>
    </citation>
    <scope>NUCLEOTIDE SEQUENCE [LARGE SCALE GENOMIC DNA]</scope>
    <source>
        <strain evidence="1 2">J233</strain>
    </source>
</reference>
<dbReference type="EMBL" id="FO681347">
    <property type="protein sequence ID" value="CCV64067.1"/>
    <property type="molecule type" value="Genomic_DNA"/>
</dbReference>
<name>U4KKE6_ALTPJ</name>
<dbReference type="STRING" id="1318466.BN85404900"/>
<dbReference type="KEGG" id="apal:BN85404900"/>
<proteinExistence type="predicted"/>
<gene>
    <name evidence="1" type="ORF">BN85404900</name>
</gene>
<organism evidence="1 2">
    <name type="scientific">Alteracholeplasma palmae (strain ATCC 49389 / J233)</name>
    <name type="common">Acholeplasma palmae</name>
    <dbReference type="NCBI Taxonomy" id="1318466"/>
    <lineage>
        <taxon>Bacteria</taxon>
        <taxon>Bacillati</taxon>
        <taxon>Mycoplasmatota</taxon>
        <taxon>Mollicutes</taxon>
        <taxon>Acholeplasmatales</taxon>
        <taxon>Acholeplasmataceae</taxon>
        <taxon>Acholeplasma</taxon>
    </lineage>
</organism>
<accession>U4KKE6</accession>
<evidence type="ECO:0000313" key="1">
    <source>
        <dbReference type="EMBL" id="CCV64067.1"/>
    </source>
</evidence>
<sequence length="109" mass="12783">MKTYLEFHGETRVINIEEELLKIFKKETKHFKILTGYGKSTGVSKSRQKVLTVLKKSMENGKIKGYFPADVKFKLLDQKSIYFESKLIYEQYIKKDSDYGNPGIIYVFL</sequence>
<dbReference type="HOGENOM" id="CLU_2178053_0_0_14"/>
<dbReference type="AlphaFoldDB" id="U4KKE6"/>
<keyword evidence="2" id="KW-1185">Reference proteome</keyword>
<protein>
    <recommendedName>
        <fullName evidence="3">Smr domain-containing protein</fullName>
    </recommendedName>
</protein>
<dbReference type="Proteomes" id="UP000032740">
    <property type="component" value="Chromosome"/>
</dbReference>